<dbReference type="GeneID" id="113473702"/>
<dbReference type="AlphaFoldDB" id="A0A3Q0JKU0"/>
<protein>
    <submittedName>
        <fullName evidence="3">Uncharacterized protein LOC113473702</fullName>
    </submittedName>
</protein>
<evidence type="ECO:0000313" key="3">
    <source>
        <dbReference type="RefSeq" id="XP_026688986.1"/>
    </source>
</evidence>
<feature type="region of interest" description="Disordered" evidence="1">
    <location>
        <begin position="45"/>
        <end position="65"/>
    </location>
</feature>
<dbReference type="PaxDb" id="121845-A0A3Q0JKU0"/>
<sequence length="205" mass="23086">MVLFRNGNESPLGVPKRDQTVPKLLRVSPLRHSFRVVSLGARYDSTAESSDNDSTLSSPSYVDDDEDKDLTVWNKSLSQRWRRLRRRCSSFTSSSGSSSGESSTSSNMQNKQLLLEQESIPRVVPKLNRNSRSPNRNYRGRSKDDTDINADKTTALLPDVQQMLRSKLGKIHSGLRKRRVVSVVETSADKNSSSFYVPSHSRILN</sequence>
<dbReference type="STRING" id="121845.A0A3Q0JKU0"/>
<evidence type="ECO:0000256" key="1">
    <source>
        <dbReference type="SAM" id="MobiDB-lite"/>
    </source>
</evidence>
<gene>
    <name evidence="3" type="primary">LOC113473702</name>
</gene>
<keyword evidence="2" id="KW-1185">Reference proteome</keyword>
<feature type="compositionally biased region" description="Low complexity" evidence="1">
    <location>
        <begin position="128"/>
        <end position="137"/>
    </location>
</feature>
<proteinExistence type="predicted"/>
<dbReference type="KEGG" id="dci:113473702"/>
<feature type="compositionally biased region" description="Basic and acidic residues" evidence="1">
    <location>
        <begin position="141"/>
        <end position="150"/>
    </location>
</feature>
<organism evidence="2 3">
    <name type="scientific">Diaphorina citri</name>
    <name type="common">Asian citrus psyllid</name>
    <dbReference type="NCBI Taxonomy" id="121845"/>
    <lineage>
        <taxon>Eukaryota</taxon>
        <taxon>Metazoa</taxon>
        <taxon>Ecdysozoa</taxon>
        <taxon>Arthropoda</taxon>
        <taxon>Hexapoda</taxon>
        <taxon>Insecta</taxon>
        <taxon>Pterygota</taxon>
        <taxon>Neoptera</taxon>
        <taxon>Paraneoptera</taxon>
        <taxon>Hemiptera</taxon>
        <taxon>Sternorrhyncha</taxon>
        <taxon>Psylloidea</taxon>
        <taxon>Psyllidae</taxon>
        <taxon>Diaphorininae</taxon>
        <taxon>Diaphorina</taxon>
    </lineage>
</organism>
<evidence type="ECO:0000313" key="2">
    <source>
        <dbReference type="Proteomes" id="UP000079169"/>
    </source>
</evidence>
<feature type="region of interest" description="Disordered" evidence="1">
    <location>
        <begin position="88"/>
        <end position="150"/>
    </location>
</feature>
<accession>A0A3Q0JKU0</accession>
<feature type="compositionally biased region" description="Low complexity" evidence="1">
    <location>
        <begin position="89"/>
        <end position="106"/>
    </location>
</feature>
<dbReference type="RefSeq" id="XP_026688986.1">
    <property type="nucleotide sequence ID" value="XM_026833185.1"/>
</dbReference>
<dbReference type="Proteomes" id="UP000079169">
    <property type="component" value="Unplaced"/>
</dbReference>
<name>A0A3Q0JKU0_DIACI</name>
<reference evidence="3" key="1">
    <citation type="submission" date="2025-08" db="UniProtKB">
        <authorList>
            <consortium name="RefSeq"/>
        </authorList>
    </citation>
    <scope>IDENTIFICATION</scope>
</reference>